<dbReference type="Proteomes" id="UP000054558">
    <property type="component" value="Unassembled WGS sequence"/>
</dbReference>
<feature type="compositionally biased region" description="Basic residues" evidence="1">
    <location>
        <begin position="320"/>
        <end position="332"/>
    </location>
</feature>
<dbReference type="EMBL" id="DF237001">
    <property type="protein sequence ID" value="GAQ80347.1"/>
    <property type="molecule type" value="Genomic_DNA"/>
</dbReference>
<feature type="compositionally biased region" description="Basic and acidic residues" evidence="1">
    <location>
        <begin position="298"/>
        <end position="311"/>
    </location>
</feature>
<keyword evidence="3" id="KW-1185">Reference proteome</keyword>
<feature type="region of interest" description="Disordered" evidence="1">
    <location>
        <begin position="772"/>
        <end position="802"/>
    </location>
</feature>
<gene>
    <name evidence="2" type="ORF">KFL_000520180</name>
</gene>
<feature type="compositionally biased region" description="Polar residues" evidence="1">
    <location>
        <begin position="576"/>
        <end position="590"/>
    </location>
</feature>
<evidence type="ECO:0000313" key="2">
    <source>
        <dbReference type="EMBL" id="GAQ80347.1"/>
    </source>
</evidence>
<feature type="region of interest" description="Disordered" evidence="1">
    <location>
        <begin position="945"/>
        <end position="970"/>
    </location>
</feature>
<evidence type="ECO:0000313" key="3">
    <source>
        <dbReference type="Proteomes" id="UP000054558"/>
    </source>
</evidence>
<proteinExistence type="predicted"/>
<feature type="compositionally biased region" description="Low complexity" evidence="1">
    <location>
        <begin position="860"/>
        <end position="873"/>
    </location>
</feature>
<feature type="region of interest" description="Disordered" evidence="1">
    <location>
        <begin position="562"/>
        <end position="590"/>
    </location>
</feature>
<protein>
    <submittedName>
        <fullName evidence="2">Uncharacterized protein</fullName>
    </submittedName>
</protein>
<accession>A0A1Y1HUY2</accession>
<feature type="region of interest" description="Disordered" evidence="1">
    <location>
        <begin position="859"/>
        <end position="889"/>
    </location>
</feature>
<feature type="compositionally biased region" description="Basic and acidic residues" evidence="1">
    <location>
        <begin position="723"/>
        <end position="737"/>
    </location>
</feature>
<feature type="region of interest" description="Disordered" evidence="1">
    <location>
        <begin position="428"/>
        <end position="452"/>
    </location>
</feature>
<feature type="region of interest" description="Disordered" evidence="1">
    <location>
        <begin position="486"/>
        <end position="506"/>
    </location>
</feature>
<sequence>MLTNPGVPCGAWAASQQWRDILQLPNKNIRDLASVIACPRLLETSVELPLVSDDVFGAEGGPWEDSLHWLRSLDSKEVDAWFATKRRTRLGYHFADCVEYLLRFSPAFHPPGLHVSQQVFQRQVRDVTLAQANDITLDRAPDIASGRRGAPFLPDESVRARKAGRIFTPGGKDGLSAGENGEPIKEEECVDTGNLFGSPNEGLDGALRGSYSHTRRTENGGLGAQSGGEDNSEDDWKGVGVSDSYAESASRDEDVETGQEKRLFGFGRRLAEAEMAVTRDMGLGENETEPGQGAARADGCKRNEEGAEPGERSGNVLPAGRRKSKRQQRKATKQTGKTITVGEFDILFLQGAARVSRQELGTVSTGASQDVTLDDVRPLKGSPGHLEGSPGRLRAGDAGAGVVGVEHWELSVKFLLYVGPEAKLFENGGRLGSRRSVDKKGGQPSCDAESQGFGAVKAAKEDGTRLATGGKCGGDLNRERAGCAEGDVSAERADVSSDGADVSKNAARSEEEDLLYYFVGPHAGERLSDRRDRIAKQLRLSNEPEAKLVLADLFLGVSEANGGASATHGGAAETNGRASESNGGAVKTNSGASKLYGGASRLNGRAYGVESPASRADGGASGLDGCSKVDDCSKAFRSTGRASECNGRASASDGRASALNSQTSEMDNSLLGDIDTSVGELNVSESWENACVRAAEGLRKGARSRPSSVSADVPCSEAVSGTREADVATRPEDEASRRGSAPVAVTPRAFVKGYLFYEHALWKRLVGRGSLEPNLEDSDVVGKTTDDSKPSDSPNRACSDFPRAHFDTVEGAERSGVTSSEAAGRVLPSAAVRGSANGGLSGSDGATSAPASILVEAKGDTSASTSGDSGVGSEADFVTGGGVPGDNDRVAERAELNPGHWVGWWTRDVRKFLGDPSFRESRWYIIPKMEWLSPVVIRPSAEHLFEDSPADQTPREKPSASGRPPLSNRCTSTALTSEELAAAKRQINGQDASFDGSALPLESSPDAPVASGSARPGFDTVSPVGDLDALRAIGAVSGEPTAGPTNVESASRLLSSAEFLLQIETLQAVAERCKVPRRGRVLVAELRWEGVASEEGSDVSIRGTDGAWREVSRGFVVESTWPMTGELPIMFP</sequence>
<feature type="region of interest" description="Disordered" evidence="1">
    <location>
        <begin position="991"/>
        <end position="1018"/>
    </location>
</feature>
<dbReference type="OrthoDB" id="1922352at2759"/>
<reference evidence="2 3" key="1">
    <citation type="journal article" date="2014" name="Nat. Commun.">
        <title>Klebsormidium flaccidum genome reveals primary factors for plant terrestrial adaptation.</title>
        <authorList>
            <person name="Hori K."/>
            <person name="Maruyama F."/>
            <person name="Fujisawa T."/>
            <person name="Togashi T."/>
            <person name="Yamamoto N."/>
            <person name="Seo M."/>
            <person name="Sato S."/>
            <person name="Yamada T."/>
            <person name="Mori H."/>
            <person name="Tajima N."/>
            <person name="Moriyama T."/>
            <person name="Ikeuchi M."/>
            <person name="Watanabe M."/>
            <person name="Wada H."/>
            <person name="Kobayashi K."/>
            <person name="Saito M."/>
            <person name="Masuda T."/>
            <person name="Sasaki-Sekimoto Y."/>
            <person name="Mashiguchi K."/>
            <person name="Awai K."/>
            <person name="Shimojima M."/>
            <person name="Masuda S."/>
            <person name="Iwai M."/>
            <person name="Nobusawa T."/>
            <person name="Narise T."/>
            <person name="Kondo S."/>
            <person name="Saito H."/>
            <person name="Sato R."/>
            <person name="Murakawa M."/>
            <person name="Ihara Y."/>
            <person name="Oshima-Yamada Y."/>
            <person name="Ohtaka K."/>
            <person name="Satoh M."/>
            <person name="Sonobe K."/>
            <person name="Ishii M."/>
            <person name="Ohtani R."/>
            <person name="Kanamori-Sato M."/>
            <person name="Honoki R."/>
            <person name="Miyazaki D."/>
            <person name="Mochizuki H."/>
            <person name="Umetsu J."/>
            <person name="Higashi K."/>
            <person name="Shibata D."/>
            <person name="Kamiya Y."/>
            <person name="Sato N."/>
            <person name="Nakamura Y."/>
            <person name="Tabata S."/>
            <person name="Ida S."/>
            <person name="Kurokawa K."/>
            <person name="Ohta H."/>
        </authorList>
    </citation>
    <scope>NUCLEOTIDE SEQUENCE [LARGE SCALE GENOMIC DNA]</scope>
    <source>
        <strain evidence="2 3">NIES-2285</strain>
    </source>
</reference>
<name>A0A1Y1HUY2_KLENI</name>
<organism evidence="2 3">
    <name type="scientific">Klebsormidium nitens</name>
    <name type="common">Green alga</name>
    <name type="synonym">Ulothrix nitens</name>
    <dbReference type="NCBI Taxonomy" id="105231"/>
    <lineage>
        <taxon>Eukaryota</taxon>
        <taxon>Viridiplantae</taxon>
        <taxon>Streptophyta</taxon>
        <taxon>Klebsormidiophyceae</taxon>
        <taxon>Klebsormidiales</taxon>
        <taxon>Klebsormidiaceae</taxon>
        <taxon>Klebsormidium</taxon>
    </lineage>
</organism>
<dbReference type="AlphaFoldDB" id="A0A1Y1HUY2"/>
<evidence type="ECO:0000256" key="1">
    <source>
        <dbReference type="SAM" id="MobiDB-lite"/>
    </source>
</evidence>
<feature type="region of interest" description="Disordered" evidence="1">
    <location>
        <begin position="200"/>
        <end position="260"/>
    </location>
</feature>
<feature type="region of interest" description="Disordered" evidence="1">
    <location>
        <begin position="282"/>
        <end position="336"/>
    </location>
</feature>
<feature type="region of interest" description="Disordered" evidence="1">
    <location>
        <begin position="703"/>
        <end position="741"/>
    </location>
</feature>